<dbReference type="GeneID" id="18935317"/>
<proteinExistence type="predicted"/>
<gene>
    <name evidence="2" type="ORF">MELLADRAFT_89761</name>
</gene>
<dbReference type="EMBL" id="GL883121">
    <property type="protein sequence ID" value="EGG03991.1"/>
    <property type="molecule type" value="Genomic_DNA"/>
</dbReference>
<dbReference type="InParanoid" id="F4RUI8"/>
<dbReference type="KEGG" id="mlr:MELLADRAFT_89761"/>
<evidence type="ECO:0000313" key="2">
    <source>
        <dbReference type="EMBL" id="EGG03991.1"/>
    </source>
</evidence>
<evidence type="ECO:0000256" key="1">
    <source>
        <dbReference type="SAM" id="MobiDB-lite"/>
    </source>
</evidence>
<dbReference type="AlphaFoldDB" id="F4RUI8"/>
<dbReference type="Proteomes" id="UP000001072">
    <property type="component" value="Unassembled WGS sequence"/>
</dbReference>
<dbReference type="VEuPathDB" id="FungiDB:MELLADRAFT_89761"/>
<sequence>MSRHMQTRVFLPASILNYIPDGAEPRIDINLLLSQATNTEIVKVILAFYPHFQFTQAAQEDRELLRMIFIEMVAGNLRHLAIPSQLDLNYCEIPLRGPIFATQESPKLAASSADIDFDRTERFTRSILGYLTIGKYRLAGKSLIKFVKDFKFLNQGEIDEIEGAHAHAEDAVHNSLVYLQKGQSSIEHIQLLLRQSDVSQKERAELDEKLRSSITALRSKQKTFDCALEDVAFLRALADYHWDILQKHQSAPPEPSSASDEEQGSAQPGKA</sequence>
<keyword evidence="3" id="KW-1185">Reference proteome</keyword>
<feature type="region of interest" description="Disordered" evidence="1">
    <location>
        <begin position="247"/>
        <end position="271"/>
    </location>
</feature>
<name>F4RUI8_MELLP</name>
<protein>
    <submittedName>
        <fullName evidence="2">Uncharacterized protein</fullName>
    </submittedName>
</protein>
<reference evidence="3" key="1">
    <citation type="journal article" date="2011" name="Proc. Natl. Acad. Sci. U.S.A.">
        <title>Obligate biotrophy features unraveled by the genomic analysis of rust fungi.</title>
        <authorList>
            <person name="Duplessis S."/>
            <person name="Cuomo C.A."/>
            <person name="Lin Y.-C."/>
            <person name="Aerts A."/>
            <person name="Tisserant E."/>
            <person name="Veneault-Fourrey C."/>
            <person name="Joly D.L."/>
            <person name="Hacquard S."/>
            <person name="Amselem J."/>
            <person name="Cantarel B.L."/>
            <person name="Chiu R."/>
            <person name="Coutinho P.M."/>
            <person name="Feau N."/>
            <person name="Field M."/>
            <person name="Frey P."/>
            <person name="Gelhaye E."/>
            <person name="Goldberg J."/>
            <person name="Grabherr M.G."/>
            <person name="Kodira C.D."/>
            <person name="Kohler A."/>
            <person name="Kuees U."/>
            <person name="Lindquist E.A."/>
            <person name="Lucas S.M."/>
            <person name="Mago R."/>
            <person name="Mauceli E."/>
            <person name="Morin E."/>
            <person name="Murat C."/>
            <person name="Pangilinan J.L."/>
            <person name="Park R."/>
            <person name="Pearson M."/>
            <person name="Quesneville H."/>
            <person name="Rouhier N."/>
            <person name="Sakthikumar S."/>
            <person name="Salamov A.A."/>
            <person name="Schmutz J."/>
            <person name="Selles B."/>
            <person name="Shapiro H."/>
            <person name="Tanguay P."/>
            <person name="Tuskan G.A."/>
            <person name="Henrissat B."/>
            <person name="Van de Peer Y."/>
            <person name="Rouze P."/>
            <person name="Ellis J.G."/>
            <person name="Dodds P.N."/>
            <person name="Schein J.E."/>
            <person name="Zhong S."/>
            <person name="Hamelin R.C."/>
            <person name="Grigoriev I.V."/>
            <person name="Szabo L.J."/>
            <person name="Martin F."/>
        </authorList>
    </citation>
    <scope>NUCLEOTIDE SEQUENCE [LARGE SCALE GENOMIC DNA]</scope>
    <source>
        <strain evidence="3">98AG31 / pathotype 3-4-7</strain>
    </source>
</reference>
<organism evidence="3">
    <name type="scientific">Melampsora larici-populina (strain 98AG31 / pathotype 3-4-7)</name>
    <name type="common">Poplar leaf rust fungus</name>
    <dbReference type="NCBI Taxonomy" id="747676"/>
    <lineage>
        <taxon>Eukaryota</taxon>
        <taxon>Fungi</taxon>
        <taxon>Dikarya</taxon>
        <taxon>Basidiomycota</taxon>
        <taxon>Pucciniomycotina</taxon>
        <taxon>Pucciniomycetes</taxon>
        <taxon>Pucciniales</taxon>
        <taxon>Melampsoraceae</taxon>
        <taxon>Melampsora</taxon>
    </lineage>
</organism>
<dbReference type="RefSeq" id="XP_007412784.1">
    <property type="nucleotide sequence ID" value="XM_007412722.1"/>
</dbReference>
<dbReference type="HOGENOM" id="CLU_095764_0_0_1"/>
<evidence type="ECO:0000313" key="3">
    <source>
        <dbReference type="Proteomes" id="UP000001072"/>
    </source>
</evidence>
<accession>F4RUI8</accession>